<name>A0A1F4SEZ4_UNCSA</name>
<evidence type="ECO:0000313" key="4">
    <source>
        <dbReference type="EMBL" id="OGC18980.1"/>
    </source>
</evidence>
<accession>A0A1F4SEZ4</accession>
<organism evidence="4 5">
    <name type="scientific">candidate division WOR-1 bacterium RIFOXYB2_FULL_37_13</name>
    <dbReference type="NCBI Taxonomy" id="1802579"/>
    <lineage>
        <taxon>Bacteria</taxon>
        <taxon>Bacillati</taxon>
        <taxon>Saganbacteria</taxon>
    </lineage>
</organism>
<evidence type="ECO:0000259" key="3">
    <source>
        <dbReference type="Pfam" id="PF01156"/>
    </source>
</evidence>
<dbReference type="GO" id="GO:0006152">
    <property type="term" value="P:purine nucleoside catabolic process"/>
    <property type="evidence" value="ECO:0007669"/>
    <property type="project" value="TreeGrafter"/>
</dbReference>
<dbReference type="EMBL" id="MEUB01000063">
    <property type="protein sequence ID" value="OGC18980.1"/>
    <property type="molecule type" value="Genomic_DNA"/>
</dbReference>
<keyword evidence="2" id="KW-0326">Glycosidase</keyword>
<gene>
    <name evidence="4" type="ORF">A2310_06320</name>
</gene>
<dbReference type="PANTHER" id="PTHR12304:SF4">
    <property type="entry name" value="URIDINE NUCLEOSIDASE"/>
    <property type="match status" value="1"/>
</dbReference>
<dbReference type="SUPFAM" id="SSF53590">
    <property type="entry name" value="Nucleoside hydrolase"/>
    <property type="match status" value="1"/>
</dbReference>
<feature type="domain" description="Inosine/uridine-preferring nucleoside hydrolase" evidence="3">
    <location>
        <begin position="49"/>
        <end position="373"/>
    </location>
</feature>
<evidence type="ECO:0000313" key="5">
    <source>
        <dbReference type="Proteomes" id="UP000178417"/>
    </source>
</evidence>
<dbReference type="STRING" id="1802579.A2310_06320"/>
<dbReference type="InterPro" id="IPR001910">
    <property type="entry name" value="Inosine/uridine_hydrolase_dom"/>
</dbReference>
<protein>
    <recommendedName>
        <fullName evidence="3">Inosine/uridine-preferring nucleoside hydrolase domain-containing protein</fullName>
    </recommendedName>
</protein>
<sequence>MWDRRGCGVLRRLDSFLLLFSDQAEKSRERLSGNRYFGVISQHALVVITDLEPDDRLAIHLLASRFGSRQLALVGTTVMHAGRKKILTRRLLDQLGLDKVPVIQGSGGKGGAYPSIASSAAARTYADEGKGILSEEELLIAEQAALGSPDLSREIWRLLKAAKEKEIVFAVMAAPTDLVTVLKQYPDLKEKIGAVYIMGGWVEAFSADGAGAVQRFATYNWNMDPEAAKTLFEIEGIQTILFSSHIIKPTFGGGSINEGNYPDIINALRKAGQSMPSILEGFIAGESWDRHLIATIPTLGKIIGSFAGQQFTPADPLLAAAMIDNDRIIMETEKVSVRIAVNEVDFNRGYEVKVVPDASSSVEMVTRIDRARFEVLMVEVLDRLPTIVAMN</sequence>
<comment type="caution">
    <text evidence="4">The sequence shown here is derived from an EMBL/GenBank/DDBJ whole genome shotgun (WGS) entry which is preliminary data.</text>
</comment>
<dbReference type="InterPro" id="IPR023186">
    <property type="entry name" value="IUNH"/>
</dbReference>
<evidence type="ECO:0000256" key="2">
    <source>
        <dbReference type="ARBA" id="ARBA00023295"/>
    </source>
</evidence>
<dbReference type="GO" id="GO:0005829">
    <property type="term" value="C:cytosol"/>
    <property type="evidence" value="ECO:0007669"/>
    <property type="project" value="TreeGrafter"/>
</dbReference>
<dbReference type="Gene3D" id="3.90.245.10">
    <property type="entry name" value="Ribonucleoside hydrolase-like"/>
    <property type="match status" value="1"/>
</dbReference>
<dbReference type="InterPro" id="IPR036452">
    <property type="entry name" value="Ribo_hydro-like"/>
</dbReference>
<dbReference type="GO" id="GO:0008477">
    <property type="term" value="F:purine nucleosidase activity"/>
    <property type="evidence" value="ECO:0007669"/>
    <property type="project" value="TreeGrafter"/>
</dbReference>
<dbReference type="Pfam" id="PF01156">
    <property type="entry name" value="IU_nuc_hydro"/>
    <property type="match status" value="1"/>
</dbReference>
<dbReference type="PANTHER" id="PTHR12304">
    <property type="entry name" value="INOSINE-URIDINE PREFERRING NUCLEOSIDE HYDROLASE"/>
    <property type="match status" value="1"/>
</dbReference>
<keyword evidence="1" id="KW-0378">Hydrolase</keyword>
<dbReference type="AlphaFoldDB" id="A0A1F4SEZ4"/>
<dbReference type="Proteomes" id="UP000178417">
    <property type="component" value="Unassembled WGS sequence"/>
</dbReference>
<reference evidence="4 5" key="1">
    <citation type="journal article" date="2016" name="Nat. Commun.">
        <title>Thousands of microbial genomes shed light on interconnected biogeochemical processes in an aquifer system.</title>
        <authorList>
            <person name="Anantharaman K."/>
            <person name="Brown C.T."/>
            <person name="Hug L.A."/>
            <person name="Sharon I."/>
            <person name="Castelle C.J."/>
            <person name="Probst A.J."/>
            <person name="Thomas B.C."/>
            <person name="Singh A."/>
            <person name="Wilkins M.J."/>
            <person name="Karaoz U."/>
            <person name="Brodie E.L."/>
            <person name="Williams K.H."/>
            <person name="Hubbard S.S."/>
            <person name="Banfield J.F."/>
        </authorList>
    </citation>
    <scope>NUCLEOTIDE SEQUENCE [LARGE SCALE GENOMIC DNA]</scope>
</reference>
<proteinExistence type="predicted"/>
<evidence type="ECO:0000256" key="1">
    <source>
        <dbReference type="ARBA" id="ARBA00022801"/>
    </source>
</evidence>